<dbReference type="PANTHER" id="PTHR30346:SF0">
    <property type="entry name" value="HCA OPERON TRANSCRIPTIONAL ACTIVATOR HCAR"/>
    <property type="match status" value="1"/>
</dbReference>
<gene>
    <name evidence="6" type="ORF">ITX44_24860</name>
</gene>
<dbReference type="Proteomes" id="UP000749040">
    <property type="component" value="Unassembled WGS sequence"/>
</dbReference>
<feature type="domain" description="HTH lysR-type" evidence="5">
    <location>
        <begin position="1"/>
        <end position="58"/>
    </location>
</feature>
<dbReference type="EMBL" id="JADKYB010000014">
    <property type="protein sequence ID" value="MBM9507718.1"/>
    <property type="molecule type" value="Genomic_DNA"/>
</dbReference>
<keyword evidence="7" id="KW-1185">Reference proteome</keyword>
<dbReference type="InterPro" id="IPR000847">
    <property type="entry name" value="LysR_HTH_N"/>
</dbReference>
<dbReference type="RefSeq" id="WP_205359586.1">
    <property type="nucleotide sequence ID" value="NZ_JADKYB010000014.1"/>
</dbReference>
<dbReference type="Gene3D" id="3.40.190.10">
    <property type="entry name" value="Periplasmic binding protein-like II"/>
    <property type="match status" value="2"/>
</dbReference>
<reference evidence="6 7" key="1">
    <citation type="submission" date="2021-01" db="EMBL/GenBank/DDBJ databases">
        <title>Streptomyces acididurans sp. nov., isolated from a peat swamp forest soil.</title>
        <authorList>
            <person name="Chantavorakit T."/>
            <person name="Duangmal K."/>
        </authorList>
    </citation>
    <scope>NUCLEOTIDE SEQUENCE [LARGE SCALE GENOMIC DNA]</scope>
    <source>
        <strain evidence="6 7">KK5PA1</strain>
    </source>
</reference>
<dbReference type="Pfam" id="PF00126">
    <property type="entry name" value="HTH_1"/>
    <property type="match status" value="1"/>
</dbReference>
<sequence>MELRQLKCFIAVAEERNFRRASERLHVVQPTITVLIQRLEREAGTALFDRSTRPISLTPTGSRLLPEARAVLAAAERAMAVARGEDRKAEHMLLRLGTSHAMGSRLETVLRILGERQPDLQVELHDGPPWARLRQVRENELDATFIHMQQESPGLSMTTVWWDSLVIALPAKSPLARRPALRLSDMREIPLRTVERSENPRFFDFLWEHCREGGFEPVLGKPFTSVQNTLAEIGLGAPSWAVVYEGAMEGAPNSSVVSRPIHPPLGVPVCVAVRDPACSRSRLLLEACWEAARQHSGPGGPPPYLAAAGAMTGAYSAHAAE</sequence>
<evidence type="ECO:0000256" key="1">
    <source>
        <dbReference type="ARBA" id="ARBA00009437"/>
    </source>
</evidence>
<dbReference type="Pfam" id="PF03466">
    <property type="entry name" value="LysR_substrate"/>
    <property type="match status" value="1"/>
</dbReference>
<dbReference type="PROSITE" id="PS50931">
    <property type="entry name" value="HTH_LYSR"/>
    <property type="match status" value="1"/>
</dbReference>
<evidence type="ECO:0000256" key="3">
    <source>
        <dbReference type="ARBA" id="ARBA00023125"/>
    </source>
</evidence>
<dbReference type="Gene3D" id="1.10.10.10">
    <property type="entry name" value="Winged helix-like DNA-binding domain superfamily/Winged helix DNA-binding domain"/>
    <property type="match status" value="1"/>
</dbReference>
<evidence type="ECO:0000259" key="5">
    <source>
        <dbReference type="PROSITE" id="PS50931"/>
    </source>
</evidence>
<evidence type="ECO:0000313" key="7">
    <source>
        <dbReference type="Proteomes" id="UP000749040"/>
    </source>
</evidence>
<dbReference type="InterPro" id="IPR036388">
    <property type="entry name" value="WH-like_DNA-bd_sf"/>
</dbReference>
<accession>A0ABS2TWJ8</accession>
<dbReference type="SUPFAM" id="SSF46785">
    <property type="entry name" value="Winged helix' DNA-binding domain"/>
    <property type="match status" value="1"/>
</dbReference>
<keyword evidence="3" id="KW-0238">DNA-binding</keyword>
<comment type="caution">
    <text evidence="6">The sequence shown here is derived from an EMBL/GenBank/DDBJ whole genome shotgun (WGS) entry which is preliminary data.</text>
</comment>
<dbReference type="PRINTS" id="PR00039">
    <property type="entry name" value="HTHLYSR"/>
</dbReference>
<dbReference type="InterPro" id="IPR005119">
    <property type="entry name" value="LysR_subst-bd"/>
</dbReference>
<dbReference type="SUPFAM" id="SSF53850">
    <property type="entry name" value="Periplasmic binding protein-like II"/>
    <property type="match status" value="1"/>
</dbReference>
<comment type="similarity">
    <text evidence="1">Belongs to the LysR transcriptional regulatory family.</text>
</comment>
<protein>
    <submittedName>
        <fullName evidence="6">LysR family transcriptional regulator</fullName>
    </submittedName>
</protein>
<dbReference type="CDD" id="cd08414">
    <property type="entry name" value="PBP2_LTTR_aromatics_like"/>
    <property type="match status" value="1"/>
</dbReference>
<evidence type="ECO:0000256" key="2">
    <source>
        <dbReference type="ARBA" id="ARBA00023015"/>
    </source>
</evidence>
<name>A0ABS2TWJ8_9ACTN</name>
<dbReference type="PANTHER" id="PTHR30346">
    <property type="entry name" value="TRANSCRIPTIONAL DUAL REGULATOR HCAR-RELATED"/>
    <property type="match status" value="1"/>
</dbReference>
<evidence type="ECO:0000256" key="4">
    <source>
        <dbReference type="ARBA" id="ARBA00023163"/>
    </source>
</evidence>
<keyword evidence="4" id="KW-0804">Transcription</keyword>
<keyword evidence="2" id="KW-0805">Transcription regulation</keyword>
<proteinExistence type="inferred from homology"/>
<evidence type="ECO:0000313" key="6">
    <source>
        <dbReference type="EMBL" id="MBM9507718.1"/>
    </source>
</evidence>
<dbReference type="InterPro" id="IPR036390">
    <property type="entry name" value="WH_DNA-bd_sf"/>
</dbReference>
<organism evidence="6 7">
    <name type="scientific">Actinacidiphila acididurans</name>
    <dbReference type="NCBI Taxonomy" id="2784346"/>
    <lineage>
        <taxon>Bacteria</taxon>
        <taxon>Bacillati</taxon>
        <taxon>Actinomycetota</taxon>
        <taxon>Actinomycetes</taxon>
        <taxon>Kitasatosporales</taxon>
        <taxon>Streptomycetaceae</taxon>
        <taxon>Actinacidiphila</taxon>
    </lineage>
</organism>